<dbReference type="AlphaFoldDB" id="A0A8T1W081"/>
<feature type="chain" id="PRO_5035786010" evidence="1">
    <location>
        <begin position="28"/>
        <end position="466"/>
    </location>
</feature>
<dbReference type="InterPro" id="IPR032048">
    <property type="entry name" value="TGase_elicitor"/>
</dbReference>
<dbReference type="EMBL" id="JAGDFL010000545">
    <property type="protein sequence ID" value="KAG7385573.1"/>
    <property type="molecule type" value="Genomic_DNA"/>
</dbReference>
<evidence type="ECO:0000313" key="2">
    <source>
        <dbReference type="EMBL" id="KAG7385573.1"/>
    </source>
</evidence>
<keyword evidence="3" id="KW-1185">Reference proteome</keyword>
<proteinExistence type="predicted"/>
<dbReference type="Proteomes" id="UP000693981">
    <property type="component" value="Unassembled WGS sequence"/>
</dbReference>
<sequence>MKTPRQFSSAATSLCLASLSALSGVTGTPFANNPFTIDECAKSLLSHKSPAFGAIAPDLNEDSIVYGEIEYQLTIDGQEQQKLNFEVSASATANTRKLEASNTDLQSLESHFGTTLEMNVKNLTASAAYYVMPWPSSYWATYEDSINHRWSSSGDLSPAEKYATAFGLDLTVFMRAVSSSTGVQSQKDLRVCSSDRGCASLNDNSVCAIRLGEQQGYCIPKWFGLCHAWSPAALLEPEPKCAVQKNGVMFQPMDIKALLTQVYDGANISTVFTGARYYGSDDNPQTDQYGRFTDGSRRDLGPGFLHVALTNILGRFNSSVVMDVTGSSEVWNQPVYSYEVINQSELTPTEAASKYYGQPTYPFNNAAKRIMYTETKVTWMVEAYENGGLVSSGRAAQYTASDIYTYLLELDNDYNILGGEWVGKSKADHPDFLWVPKERPALTTVTDIGLSYQNVRELLDLATNCA</sequence>
<comment type="caution">
    <text evidence="2">The sequence shown here is derived from an EMBL/GenBank/DDBJ whole genome shotgun (WGS) entry which is preliminary data.</text>
</comment>
<dbReference type="GO" id="GO:0016755">
    <property type="term" value="F:aminoacyltransferase activity"/>
    <property type="evidence" value="ECO:0007669"/>
    <property type="project" value="InterPro"/>
</dbReference>
<name>A0A8T1W081_9STRA</name>
<reference evidence="2" key="1">
    <citation type="submission" date="2021-02" db="EMBL/GenBank/DDBJ databases">
        <authorList>
            <person name="Palmer J.M."/>
        </authorList>
    </citation>
    <scope>NUCLEOTIDE SEQUENCE</scope>
    <source>
        <strain evidence="2">SCRP23</strain>
    </source>
</reference>
<accession>A0A8T1W081</accession>
<evidence type="ECO:0000256" key="1">
    <source>
        <dbReference type="SAM" id="SignalP"/>
    </source>
</evidence>
<dbReference type="Pfam" id="PF16683">
    <property type="entry name" value="TGase_elicitor"/>
    <property type="match status" value="1"/>
</dbReference>
<protein>
    <submittedName>
        <fullName evidence="2">Uncharacterized protein</fullName>
    </submittedName>
</protein>
<dbReference type="OrthoDB" id="10249031at2759"/>
<gene>
    <name evidence="2" type="ORF">PHYBOEH_008987</name>
</gene>
<feature type="signal peptide" evidence="1">
    <location>
        <begin position="1"/>
        <end position="27"/>
    </location>
</feature>
<evidence type="ECO:0000313" key="3">
    <source>
        <dbReference type="Proteomes" id="UP000693981"/>
    </source>
</evidence>
<organism evidence="2 3">
    <name type="scientific">Phytophthora boehmeriae</name>
    <dbReference type="NCBI Taxonomy" id="109152"/>
    <lineage>
        <taxon>Eukaryota</taxon>
        <taxon>Sar</taxon>
        <taxon>Stramenopiles</taxon>
        <taxon>Oomycota</taxon>
        <taxon>Peronosporomycetes</taxon>
        <taxon>Peronosporales</taxon>
        <taxon>Peronosporaceae</taxon>
        <taxon>Phytophthora</taxon>
    </lineage>
</organism>
<keyword evidence="1" id="KW-0732">Signal</keyword>